<dbReference type="Proteomes" id="UP000294530">
    <property type="component" value="Unassembled WGS sequence"/>
</dbReference>
<evidence type="ECO:0000313" key="3">
    <source>
        <dbReference type="Proteomes" id="UP000294530"/>
    </source>
</evidence>
<dbReference type="SUPFAM" id="SSF101576">
    <property type="entry name" value="Supernatant protein factor (SPF), C-terminal domain"/>
    <property type="match status" value="1"/>
</dbReference>
<keyword evidence="3" id="KW-1185">Reference proteome</keyword>
<feature type="coiled-coil region" evidence="1">
    <location>
        <begin position="188"/>
        <end position="215"/>
    </location>
</feature>
<accession>A0A976FQT0</accession>
<evidence type="ECO:0008006" key="4">
    <source>
        <dbReference type="Google" id="ProtNLM"/>
    </source>
</evidence>
<protein>
    <recommendedName>
        <fullName evidence="4">GOLD domain-containing protein</fullName>
    </recommendedName>
</protein>
<sequence length="1303" mass="151369">MAADICARVHLVAEKLEQKAQDAQRNGNDNAARSLDASASDLRQAMALLVEQRHLLARRRGECDDEIDDTDVQELATQIGHVEAMLLKKSKDMKTKGNEMASTALEQAASTVSQGRTRLLEQQQTLFRLLGRWEQLEMELESTHACFETRINEWETPGMEVMTKVRELVQLERVVKESVDEYHDIQDVRAFIERCNEYKKEAVQARKDAFEARQRVQDLTCKLAFEEINVTLKEENVASGERQECQVVEERVHENDQAIRNVIIKAATEVDHEKLKAKEEMERLTTQGGCAHDTLKEAMALIDTKIETVVVDTHELNREKEGEKIERLLMRVEELETLCSTKTLEQNQTTLEAITRKMDEMNVLKEEVLKVMALLSSYDDVEGGVVDTLTTTVWECQEVATICEKLGIILNEFNSTRTQWSLTEADLRLLCHERDSQMNDFQSMDWRVFANDGEDEARVRNKLKTTLNYREIVAVAMVNSVRWLEELEEVRLNTMRERETLTSLENANEWLQNQLKASNAVLQKFEQKNESLHEQVVLLQQKNEAWNDSISLEKRNEQETHQQNVLQLEQQLEQERHAFEKYRKRSHTALKSMEKRVEVLNRMQKEKEELLQEIRGSKEECEHVRMCMKTSDVRVQETQRTLEMMQVEFDQWKLDNACVQVELQERFESERECLNAKVKEGTLRLQELWTQQELMKAENAALTSRLTMVSASLEAAKEDLIQAHEALEASKVENAMQWKQLQEVQEKKEMTFKENELKGNATKVEDVNTRLENDVLDEKCLESVLKQQLEDAHEKLNALQEQFAMTKAANAEQVFALKEQCDQLKVEVTQAKDNVRCKTMSYEALQAERDNHEQPSSSHRFEDLQLKVQDATKENALLTRALDGCRHELQEAHEINEKLMRSSNPENESSTSLLPVLHAKDEALKKLRVQNLALQDEIETLRLEKNTLEHAVEELEFKTLHTTRRYLYETTARDMQAQTRHHNVTRFEQHVTTLCTTLQKRLEAHSEAFRIVTDFQATWRAWLSTHDDLRLIMNDTRTDVMDQEVLVLRSGVVIKAGARFELPVFCDASLDRRVVWNFSIQEDTADVAFQLTAMRTTTRLSTLVVAKERLHSLSGVFHGTHENVTLVFEWDNTFSWLNEKTLDYHVSILEPLSREEHQMRWNEDHQEQRSTKLQQGLVLIQTEAACRDELKSTLEHLNECEGMKRELLNDLEAQKERVDQQLMVLNEERERVEMEIGMLVTEQEACNEAERRLVEAWETAMTERLDVEMTLQLAGTNEVQIKELTHELDAEVTKKLSRGMQSE</sequence>
<feature type="coiled-coil region" evidence="1">
    <location>
        <begin position="917"/>
        <end position="958"/>
    </location>
</feature>
<feature type="coiled-coil region" evidence="1">
    <location>
        <begin position="1197"/>
        <end position="1235"/>
    </location>
</feature>
<gene>
    <name evidence="2" type="ORF">CCR75_008994</name>
</gene>
<feature type="coiled-coil region" evidence="1">
    <location>
        <begin position="484"/>
        <end position="620"/>
    </location>
</feature>
<name>A0A976FQT0_BRELC</name>
<proteinExistence type="predicted"/>
<dbReference type="EMBL" id="SHOA02000004">
    <property type="protein sequence ID" value="TDH71272.1"/>
    <property type="molecule type" value="Genomic_DNA"/>
</dbReference>
<dbReference type="OrthoDB" id="1434354at2759"/>
<comment type="caution">
    <text evidence="2">The sequence shown here is derived from an EMBL/GenBank/DDBJ whole genome shotgun (WGS) entry which is preliminary data.</text>
</comment>
<evidence type="ECO:0000256" key="1">
    <source>
        <dbReference type="SAM" id="Coils"/>
    </source>
</evidence>
<keyword evidence="1" id="KW-0175">Coiled coil</keyword>
<reference evidence="2 3" key="1">
    <citation type="journal article" date="2021" name="Genome Biol.">
        <title>AFLAP: assembly-free linkage analysis pipeline using k-mers from genome sequencing data.</title>
        <authorList>
            <person name="Fletcher K."/>
            <person name="Zhang L."/>
            <person name="Gil J."/>
            <person name="Han R."/>
            <person name="Cavanaugh K."/>
            <person name="Michelmore R."/>
        </authorList>
    </citation>
    <scope>NUCLEOTIDE SEQUENCE [LARGE SCALE GENOMIC DNA]</scope>
    <source>
        <strain evidence="2 3">SF5</strain>
    </source>
</reference>
<dbReference type="Gene3D" id="2.60.120.680">
    <property type="entry name" value="GOLD domain"/>
    <property type="match status" value="1"/>
</dbReference>
<dbReference type="KEGG" id="blac:94352712"/>
<organism evidence="2 3">
    <name type="scientific">Bremia lactucae</name>
    <name type="common">Lettuce downy mildew</name>
    <dbReference type="NCBI Taxonomy" id="4779"/>
    <lineage>
        <taxon>Eukaryota</taxon>
        <taxon>Sar</taxon>
        <taxon>Stramenopiles</taxon>
        <taxon>Oomycota</taxon>
        <taxon>Peronosporomycetes</taxon>
        <taxon>Peronosporales</taxon>
        <taxon>Peronosporaceae</taxon>
        <taxon>Bremia</taxon>
    </lineage>
</organism>
<dbReference type="GeneID" id="94352712"/>
<dbReference type="InterPro" id="IPR036598">
    <property type="entry name" value="GOLD_dom_sf"/>
</dbReference>
<feature type="coiled-coil region" evidence="1">
    <location>
        <begin position="6"/>
        <end position="33"/>
    </location>
</feature>
<dbReference type="RefSeq" id="XP_067820771.1">
    <property type="nucleotide sequence ID" value="XM_067967041.1"/>
</dbReference>
<evidence type="ECO:0000313" key="2">
    <source>
        <dbReference type="EMBL" id="TDH71272.1"/>
    </source>
</evidence>
<feature type="coiled-coil region" evidence="1">
    <location>
        <begin position="782"/>
        <end position="834"/>
    </location>
</feature>